<keyword evidence="2" id="KW-1185">Reference proteome</keyword>
<comment type="caution">
    <text evidence="1">The sequence shown here is derived from an EMBL/GenBank/DDBJ whole genome shotgun (WGS) entry which is preliminary data.</text>
</comment>
<feature type="non-terminal residue" evidence="1">
    <location>
        <position position="628"/>
    </location>
</feature>
<organism evidence="1 2">
    <name type="scientific">Prorocentrum cordatum</name>
    <dbReference type="NCBI Taxonomy" id="2364126"/>
    <lineage>
        <taxon>Eukaryota</taxon>
        <taxon>Sar</taxon>
        <taxon>Alveolata</taxon>
        <taxon>Dinophyceae</taxon>
        <taxon>Prorocentrales</taxon>
        <taxon>Prorocentraceae</taxon>
        <taxon>Prorocentrum</taxon>
    </lineage>
</organism>
<dbReference type="EMBL" id="CAUYUJ010015983">
    <property type="protein sequence ID" value="CAK0860479.1"/>
    <property type="molecule type" value="Genomic_DNA"/>
</dbReference>
<protein>
    <submittedName>
        <fullName evidence="1">Uncharacterized protein</fullName>
    </submittedName>
</protein>
<accession>A0ABN9UKW6</accession>
<evidence type="ECO:0000313" key="1">
    <source>
        <dbReference type="EMBL" id="CAK0860479.1"/>
    </source>
</evidence>
<reference evidence="1" key="1">
    <citation type="submission" date="2023-10" db="EMBL/GenBank/DDBJ databases">
        <authorList>
            <person name="Chen Y."/>
            <person name="Shah S."/>
            <person name="Dougan E. K."/>
            <person name="Thang M."/>
            <person name="Chan C."/>
        </authorList>
    </citation>
    <scope>NUCLEOTIDE SEQUENCE [LARGE SCALE GENOMIC DNA]</scope>
</reference>
<evidence type="ECO:0000313" key="2">
    <source>
        <dbReference type="Proteomes" id="UP001189429"/>
    </source>
</evidence>
<proteinExistence type="predicted"/>
<dbReference type="Proteomes" id="UP001189429">
    <property type="component" value="Unassembled WGS sequence"/>
</dbReference>
<sequence>MEKHIVRSYNGLDVQEQLEGIDRPLQSPGYTTLGLLMLSSRMASASAQKGGIREHRVVSQLQHVVNSFLDVAPMTDWALTIAFDDDWKLMWPRPNKVAPYSVELKVVKGRVNLGPWVVLMREHSQRRGINNTPLYRWWGAVKAYVGQGNAVNLVTLLRAPSPMNTTSDVSHFWAQVVWHTSHYIEKQLLAEAADPSSEQPVVFHVEASSQEWAARAVDICCVDHVHASRVAQRGHRQISIATDKANSAIVLTNNVGFELAPQVRVSTDLPGLSFAMLRPLIDQGVAWRLWPHLSDAGGQGADEVAGARALMFRGDLRLNMARRCDPAHGCNRDFWLTCSECGVEGLVYLGMIAMNIACGPGESDACWEKITDAMNDHYKNSPPKTSPIFQHFSARIIRELGGAIAKVEGQTVEDAAWTFMRERSAFGKKQYKVNQGRYLAVASEGTQLCKMWWSFCFELMVVGLEVDALKTKALTKIKMITSGHDVTSNLDGTSKRTTSVDSRTLRSGGLNALVISGAVISDDHHRRLLATVFGLHAPVKHWWGRARKSLADVATSQQWVSDQLTGGIIEHCVDIVTLLETQSFLEFSGFILKGPALGQMTEEEIGLEDEFADRACTCAFALVKNRLR</sequence>
<gene>
    <name evidence="1" type="ORF">PCOR1329_LOCUS49438</name>
</gene>
<name>A0ABN9UKW6_9DINO</name>